<organism evidence="3 4">
    <name type="scientific">Pseudoduganella ginsengisoli</name>
    <dbReference type="NCBI Taxonomy" id="1462440"/>
    <lineage>
        <taxon>Bacteria</taxon>
        <taxon>Pseudomonadati</taxon>
        <taxon>Pseudomonadota</taxon>
        <taxon>Betaproteobacteria</taxon>
        <taxon>Burkholderiales</taxon>
        <taxon>Oxalobacteraceae</taxon>
        <taxon>Telluria group</taxon>
        <taxon>Pseudoduganella</taxon>
    </lineage>
</organism>
<reference evidence="3 4" key="1">
    <citation type="submission" date="2019-11" db="EMBL/GenBank/DDBJ databases">
        <title>Type strains purchased from KCTC, JCM and DSMZ.</title>
        <authorList>
            <person name="Lu H."/>
        </authorList>
    </citation>
    <scope>NUCLEOTIDE SEQUENCE [LARGE SCALE GENOMIC DNA]</scope>
    <source>
        <strain evidence="3 4">KCTC 42409</strain>
    </source>
</reference>
<gene>
    <name evidence="3" type="ORF">GM668_00750</name>
</gene>
<accession>A0A6L6PTS1</accession>
<keyword evidence="4" id="KW-1185">Reference proteome</keyword>
<evidence type="ECO:0000259" key="2">
    <source>
        <dbReference type="Pfam" id="PF07007"/>
    </source>
</evidence>
<feature type="chain" id="PRO_5026997252" description="Lysozyme inhibitor LprI-like N-terminal domain-containing protein" evidence="1">
    <location>
        <begin position="19"/>
        <end position="345"/>
    </location>
</feature>
<feature type="domain" description="Lysozyme inhibitor LprI-like N-terminal" evidence="2">
    <location>
        <begin position="257"/>
        <end position="340"/>
    </location>
</feature>
<dbReference type="InterPro" id="IPR009739">
    <property type="entry name" value="LprI-like_N"/>
</dbReference>
<dbReference type="Gene3D" id="1.20.1270.180">
    <property type="match status" value="1"/>
</dbReference>
<proteinExistence type="predicted"/>
<comment type="caution">
    <text evidence="3">The sequence shown here is derived from an EMBL/GenBank/DDBJ whole genome shotgun (WGS) entry which is preliminary data.</text>
</comment>
<dbReference type="Pfam" id="PF07007">
    <property type="entry name" value="LprI"/>
    <property type="match status" value="1"/>
</dbReference>
<protein>
    <recommendedName>
        <fullName evidence="2">Lysozyme inhibitor LprI-like N-terminal domain-containing protein</fullName>
    </recommendedName>
</protein>
<evidence type="ECO:0000313" key="3">
    <source>
        <dbReference type="EMBL" id="MTW00606.1"/>
    </source>
</evidence>
<dbReference type="Proteomes" id="UP000484015">
    <property type="component" value="Unassembled WGS sequence"/>
</dbReference>
<dbReference type="EMBL" id="WNLA01000001">
    <property type="protein sequence ID" value="MTW00606.1"/>
    <property type="molecule type" value="Genomic_DNA"/>
</dbReference>
<dbReference type="AlphaFoldDB" id="A0A6L6PTS1"/>
<dbReference type="OrthoDB" id="7340239at2"/>
<sequence>MKRAMVSIVAGVMLPAMAQPPEYPNTSAMGSKGDTGAAWYRQCMAVQHEQPPARDMPAASSLHAMRNCGAQDRYYDTRQRVAASPMQWDQVRHCALAEHDVSVLMMLYANGFGVSRNHGLALKYACSMPAAPAEMDARVAHLNERADHHDPAVFDQCDDVSSSHMGGFCAAIQERLDNRERSGKVSAIMKGWPLAQQAVAMKLQAALDVFASSRADQETDMSGGLRAALSIEARGFELDQFARDLQEAEKGRLPRYTPQQYQQLERKMGEIFERLMERGAGKPGAHLIGHGTITKDGVRTTQQAWLAFRDAWVALGAARYPNVAPHAWKALLTQRRIEQLQELEQ</sequence>
<evidence type="ECO:0000313" key="4">
    <source>
        <dbReference type="Proteomes" id="UP000484015"/>
    </source>
</evidence>
<evidence type="ECO:0000256" key="1">
    <source>
        <dbReference type="SAM" id="SignalP"/>
    </source>
</evidence>
<feature type="signal peptide" evidence="1">
    <location>
        <begin position="1"/>
        <end position="18"/>
    </location>
</feature>
<keyword evidence="1" id="KW-0732">Signal</keyword>
<name>A0A6L6PTS1_9BURK</name>
<dbReference type="RefSeq" id="WP_155437027.1">
    <property type="nucleotide sequence ID" value="NZ_WNLA01000001.1"/>
</dbReference>